<proteinExistence type="inferred from homology"/>
<comment type="subcellular location">
    <subcellularLocation>
        <location evidence="9">Endomembrane system</location>
        <topology evidence="9">Single-pass membrane protein</topology>
    </subcellularLocation>
    <subcellularLocation>
        <location evidence="1">Membrane</location>
        <topology evidence="1">Single-pass type II membrane protein</topology>
    </subcellularLocation>
</comment>
<evidence type="ECO:0000256" key="7">
    <source>
        <dbReference type="ARBA" id="ARBA00022989"/>
    </source>
</evidence>
<evidence type="ECO:0000256" key="3">
    <source>
        <dbReference type="ARBA" id="ARBA00022676"/>
    </source>
</evidence>
<organism evidence="13 14">
    <name type="scientific">Anopheles atroparvus</name>
    <name type="common">European mosquito</name>
    <dbReference type="NCBI Taxonomy" id="41427"/>
    <lineage>
        <taxon>Eukaryota</taxon>
        <taxon>Metazoa</taxon>
        <taxon>Ecdysozoa</taxon>
        <taxon>Arthropoda</taxon>
        <taxon>Hexapoda</taxon>
        <taxon>Insecta</taxon>
        <taxon>Pterygota</taxon>
        <taxon>Neoptera</taxon>
        <taxon>Endopterygota</taxon>
        <taxon>Diptera</taxon>
        <taxon>Nematocera</taxon>
        <taxon>Culicoidea</taxon>
        <taxon>Culicidae</taxon>
        <taxon>Anophelinae</taxon>
        <taxon>Anopheles</taxon>
    </lineage>
</organism>
<dbReference type="GO" id="GO:0016020">
    <property type="term" value="C:membrane"/>
    <property type="evidence" value="ECO:0007669"/>
    <property type="project" value="UniProtKB-SubCell"/>
</dbReference>
<keyword evidence="11" id="KW-0732">Signal</keyword>
<evidence type="ECO:0000256" key="10">
    <source>
        <dbReference type="SAM" id="MobiDB-lite"/>
    </source>
</evidence>
<feature type="compositionally biased region" description="Polar residues" evidence="10">
    <location>
        <begin position="660"/>
        <end position="686"/>
    </location>
</feature>
<keyword evidence="14" id="KW-1185">Reference proteome</keyword>
<dbReference type="GO" id="GO:0012505">
    <property type="term" value="C:endomembrane system"/>
    <property type="evidence" value="ECO:0007669"/>
    <property type="project" value="UniProtKB-SubCell"/>
</dbReference>
<evidence type="ECO:0000256" key="9">
    <source>
        <dbReference type="ARBA" id="ARBA00037847"/>
    </source>
</evidence>
<evidence type="ECO:0000256" key="2">
    <source>
        <dbReference type="ARBA" id="ARBA00008661"/>
    </source>
</evidence>
<evidence type="ECO:0000313" key="14">
    <source>
        <dbReference type="Proteomes" id="UP000075880"/>
    </source>
</evidence>
<evidence type="ECO:0000256" key="11">
    <source>
        <dbReference type="SAM" id="SignalP"/>
    </source>
</evidence>
<evidence type="ECO:0000256" key="8">
    <source>
        <dbReference type="ARBA" id="ARBA00023136"/>
    </source>
</evidence>
<evidence type="ECO:0000256" key="5">
    <source>
        <dbReference type="ARBA" id="ARBA00022692"/>
    </source>
</evidence>
<name>A0AAG5DDN8_ANOAO</name>
<accession>A0AAG5DDN8</accession>
<dbReference type="GO" id="GO:0016757">
    <property type="term" value="F:glycosyltransferase activity"/>
    <property type="evidence" value="ECO:0007669"/>
    <property type="project" value="UniProtKB-KW"/>
</dbReference>
<feature type="signal peptide" evidence="11">
    <location>
        <begin position="1"/>
        <end position="29"/>
    </location>
</feature>
<dbReference type="InterPro" id="IPR003378">
    <property type="entry name" value="Fringe-like_glycosylTrfase"/>
</dbReference>
<keyword evidence="6" id="KW-0735">Signal-anchor</keyword>
<keyword evidence="5" id="KW-0812">Transmembrane</keyword>
<dbReference type="Gene3D" id="3.90.550.50">
    <property type="match status" value="2"/>
</dbReference>
<dbReference type="FunFam" id="3.90.550.50:FF:000008">
    <property type="entry name" value="Beta-1,3-glucosyltransferase"/>
    <property type="match status" value="1"/>
</dbReference>
<evidence type="ECO:0000313" key="13">
    <source>
        <dbReference type="EnsemblMetazoa" id="ENSAATROPP009352"/>
    </source>
</evidence>
<keyword evidence="4" id="KW-0808">Transferase</keyword>
<evidence type="ECO:0000256" key="4">
    <source>
        <dbReference type="ARBA" id="ARBA00022679"/>
    </source>
</evidence>
<protein>
    <recommendedName>
        <fullName evidence="12">Fringe-like glycosyltransferase domain-containing protein</fullName>
    </recommendedName>
</protein>
<reference evidence="13" key="1">
    <citation type="submission" date="2024-04" db="UniProtKB">
        <authorList>
            <consortium name="EnsemblMetazoa"/>
        </authorList>
    </citation>
    <scope>IDENTIFICATION</scope>
    <source>
        <strain evidence="13">EBRO</strain>
    </source>
</reference>
<evidence type="ECO:0000259" key="12">
    <source>
        <dbReference type="Pfam" id="PF02434"/>
    </source>
</evidence>
<comment type="similarity">
    <text evidence="2">Belongs to the glycosyltransferase 31 family.</text>
</comment>
<evidence type="ECO:0000256" key="1">
    <source>
        <dbReference type="ARBA" id="ARBA00004606"/>
    </source>
</evidence>
<keyword evidence="3" id="KW-0328">Glycosyltransferase</keyword>
<feature type="compositionally biased region" description="Basic and acidic residues" evidence="10">
    <location>
        <begin position="641"/>
        <end position="655"/>
    </location>
</feature>
<feature type="chain" id="PRO_5042478246" description="Fringe-like glycosyltransferase domain-containing protein" evidence="11">
    <location>
        <begin position="30"/>
        <end position="738"/>
    </location>
</feature>
<dbReference type="PANTHER" id="PTHR10811">
    <property type="entry name" value="FRINGE-RELATED"/>
    <property type="match status" value="1"/>
</dbReference>
<dbReference type="Pfam" id="PF02434">
    <property type="entry name" value="Fringe"/>
    <property type="match status" value="1"/>
</dbReference>
<dbReference type="AlphaFoldDB" id="A0AAG5DDN8"/>
<keyword evidence="7" id="KW-1133">Transmembrane helix</keyword>
<sequence length="738" mass="82182">MYKVALPFPSVLPPLLLLPVLLLVQLLLALQLPPSVASSSAPPFSLSSSSSPASPSTAPTLASHEFSFLVLSQPAKFNAARAQRLRRSIRDQIKELDQQIAPNEPDNVFLTHELFPDQEGAWAITPILHHIRASVLKAAHRTARWLIVCEEQSHVNVSLLAHHLAKEDHREKLFLGYPLYDREATIIHHFAFFKNPSSFLYPYLSAGVALTVPLVDHLADLLADGTAQALSDFFIDPAHEFALLVWQRGAGNPLQPRRYFCAKAHPGCAVTAAAPTAASAGDDRNRGGSPTIDAFGSTKTPTDVDQIMFAVKTCHKYHQDRIPALKHTWTRHVQHLRYFSDVADPSIPTVVTSVPNSSAGHCAKTLEILQLIGDEIRYNVTLQTVRWVMLVDDDTILSSSALTRFLSCYDPSRDLYLGERYGYHLMGSDGGYNYVTGGGGIVLSVAILDALQQTCECPSPSSPDDMILAACLQRLGVRPIHSPLFHQARPTDYPPELLDPRRTVSFHKHWQIDPHQVYNRWFRSLDERHSHRGCPQEPAEGYHERYDPIYGNANDRIANGDMKEPAGESTVAEDHRKHGQFLRPASHIDARNENDSVREQRPAAVAAGQLRVQEGRTVPNDGILPPQLTKDHNSHRHHQRREQPTAHRSVEDTRKKPTRSPDTVRTIPTRSANPDTATPTPVDESSVTPARPPVVTPTQHIARKQLCESNELQSNRDLLLRQQANLQESTNIIKHTDL</sequence>
<evidence type="ECO:0000256" key="6">
    <source>
        <dbReference type="ARBA" id="ARBA00022968"/>
    </source>
</evidence>
<feature type="compositionally biased region" description="Basic and acidic residues" evidence="10">
    <location>
        <begin position="561"/>
        <end position="576"/>
    </location>
</feature>
<feature type="compositionally biased region" description="Basic and acidic residues" evidence="10">
    <location>
        <begin position="586"/>
        <end position="601"/>
    </location>
</feature>
<feature type="domain" description="Fringe-like glycosyltransferase" evidence="12">
    <location>
        <begin position="301"/>
        <end position="511"/>
    </location>
</feature>
<dbReference type="EnsemblMetazoa" id="ENSAATROPT010364">
    <property type="protein sequence ID" value="ENSAATROPP009352"/>
    <property type="gene ID" value="ENSAATROPG008415"/>
</dbReference>
<feature type="region of interest" description="Disordered" evidence="10">
    <location>
        <begin position="552"/>
        <end position="699"/>
    </location>
</feature>
<keyword evidence="8" id="KW-0472">Membrane</keyword>
<dbReference type="Proteomes" id="UP000075880">
    <property type="component" value="Unassembled WGS sequence"/>
</dbReference>